<organism evidence="3">
    <name type="scientific">bioreactor metagenome</name>
    <dbReference type="NCBI Taxonomy" id="1076179"/>
    <lineage>
        <taxon>unclassified sequences</taxon>
        <taxon>metagenomes</taxon>
        <taxon>ecological metagenomes</taxon>
    </lineage>
</organism>
<evidence type="ECO:0000313" key="3">
    <source>
        <dbReference type="EMBL" id="MPM44372.1"/>
    </source>
</evidence>
<sequence>MWRIGLNPVKKVFPNLEVFHSWDWLQPPDKKLPLVSTIHDLAILKYPEVAHPKVLAMHQASWEILKAKKAEIITVSQASKLDILRYLEIPAERITVIHEALPQETLDSSQYLNQHPDLHQQLQRRLQLEQPYILFVGSREPRKNLLRLIEAWKPLAKDYQLIIAGEQSWDGSEKLTRNKALRFLGQVSDLELATLYHSAELLAYPSLDEGFGLPILEAFSYGVPVLSSDIPVIREIAGNAAELVDPMNPEAIRQGLEKILQEKQAESEQRMRRMILRLQLFSWPKTARQTLSVYEKAIRRQAC</sequence>
<reference evidence="3" key="1">
    <citation type="submission" date="2019-08" db="EMBL/GenBank/DDBJ databases">
        <authorList>
            <person name="Kucharzyk K."/>
            <person name="Murdoch R.W."/>
            <person name="Higgins S."/>
            <person name="Loffler F."/>
        </authorList>
    </citation>
    <scope>NUCLEOTIDE SEQUENCE</scope>
</reference>
<keyword evidence="3" id="KW-0328">Glycosyltransferase</keyword>
<evidence type="ECO:0000259" key="2">
    <source>
        <dbReference type="Pfam" id="PF00534"/>
    </source>
</evidence>
<dbReference type="CDD" id="cd03809">
    <property type="entry name" value="GT4_MtfB-like"/>
    <property type="match status" value="1"/>
</dbReference>
<dbReference type="EMBL" id="VSSQ01010449">
    <property type="protein sequence ID" value="MPM44372.1"/>
    <property type="molecule type" value="Genomic_DNA"/>
</dbReference>
<dbReference type="InterPro" id="IPR001296">
    <property type="entry name" value="Glyco_trans_1"/>
</dbReference>
<name>A0A644ZU39_9ZZZZ</name>
<comment type="caution">
    <text evidence="3">The sequence shown here is derived from an EMBL/GenBank/DDBJ whole genome shotgun (WGS) entry which is preliminary data.</text>
</comment>
<accession>A0A644ZU39</accession>
<dbReference type="Gene3D" id="3.40.50.2000">
    <property type="entry name" value="Glycogen Phosphorylase B"/>
    <property type="match status" value="2"/>
</dbReference>
<dbReference type="AlphaFoldDB" id="A0A644ZU39"/>
<dbReference type="PANTHER" id="PTHR46401">
    <property type="entry name" value="GLYCOSYLTRANSFERASE WBBK-RELATED"/>
    <property type="match status" value="1"/>
</dbReference>
<dbReference type="EC" id="2.4.1.250" evidence="3"/>
<dbReference type="Pfam" id="PF00534">
    <property type="entry name" value="Glycos_transf_1"/>
    <property type="match status" value="1"/>
</dbReference>
<dbReference type="GO" id="GO:0102710">
    <property type="term" value="F:D-inositol-3-phosphate glycosyltransferase activity"/>
    <property type="evidence" value="ECO:0007669"/>
    <property type="project" value="UniProtKB-EC"/>
</dbReference>
<evidence type="ECO:0000256" key="1">
    <source>
        <dbReference type="ARBA" id="ARBA00022679"/>
    </source>
</evidence>
<gene>
    <name evidence="3" type="primary">mshA_70</name>
    <name evidence="3" type="ORF">SDC9_91050</name>
</gene>
<proteinExistence type="predicted"/>
<dbReference type="SUPFAM" id="SSF53756">
    <property type="entry name" value="UDP-Glycosyltransferase/glycogen phosphorylase"/>
    <property type="match status" value="1"/>
</dbReference>
<protein>
    <submittedName>
        <fullName evidence="3">D-inositol 3-phosphate glycosyltransferase</fullName>
        <ecNumber evidence="3">2.4.1.250</ecNumber>
    </submittedName>
</protein>
<keyword evidence="1 3" id="KW-0808">Transferase</keyword>
<feature type="domain" description="Glycosyl transferase family 1" evidence="2">
    <location>
        <begin position="126"/>
        <end position="272"/>
    </location>
</feature>
<dbReference type="PANTHER" id="PTHR46401:SF2">
    <property type="entry name" value="GLYCOSYLTRANSFERASE WBBK-RELATED"/>
    <property type="match status" value="1"/>
</dbReference>